<dbReference type="NCBIfam" id="TIGR01511">
    <property type="entry name" value="ATPase-IB1_Cu"/>
    <property type="match status" value="1"/>
</dbReference>
<feature type="transmembrane region" description="Helical" evidence="10">
    <location>
        <begin position="366"/>
        <end position="388"/>
    </location>
</feature>
<dbReference type="PRINTS" id="PR00943">
    <property type="entry name" value="CUATPASE"/>
</dbReference>
<dbReference type="SFLD" id="SFLDG00002">
    <property type="entry name" value="C1.7:_P-type_atpase_like"/>
    <property type="match status" value="1"/>
</dbReference>
<protein>
    <submittedName>
        <fullName evidence="12">Lead, cadmium, zinc and mercury transporting ATPase Copper-translocating P-type ATPase</fullName>
        <ecNumber evidence="12">3.6.3.3</ecNumber>
        <ecNumber evidence="12">3.6.3.4</ecNumber>
    </submittedName>
</protein>
<evidence type="ECO:0000256" key="2">
    <source>
        <dbReference type="ARBA" id="ARBA00006024"/>
    </source>
</evidence>
<dbReference type="GO" id="GO:0005524">
    <property type="term" value="F:ATP binding"/>
    <property type="evidence" value="ECO:0007669"/>
    <property type="project" value="UniProtKB-KW"/>
</dbReference>
<dbReference type="Gene3D" id="3.40.1110.10">
    <property type="entry name" value="Calcium-transporting ATPase, cytoplasmic domain N"/>
    <property type="match status" value="1"/>
</dbReference>
<dbReference type="Pfam" id="PF00122">
    <property type="entry name" value="E1-E2_ATPase"/>
    <property type="match status" value="1"/>
</dbReference>
<accession>A0A3B1C126</accession>
<keyword evidence="5" id="KW-0547">Nucleotide-binding</keyword>
<evidence type="ECO:0000256" key="10">
    <source>
        <dbReference type="SAM" id="Phobius"/>
    </source>
</evidence>
<keyword evidence="4" id="KW-0479">Metal-binding</keyword>
<dbReference type="Gene3D" id="3.40.50.1000">
    <property type="entry name" value="HAD superfamily/HAD-like"/>
    <property type="match status" value="1"/>
</dbReference>
<dbReference type="EC" id="3.6.3.3" evidence="12"/>
<evidence type="ECO:0000256" key="8">
    <source>
        <dbReference type="ARBA" id="ARBA00022989"/>
    </source>
</evidence>
<dbReference type="AlphaFoldDB" id="A0A3B1C126"/>
<gene>
    <name evidence="12" type="ORF">MNBD_IGNAVI01-2852</name>
</gene>
<keyword evidence="3 10" id="KW-0812">Transmembrane</keyword>
<feature type="transmembrane region" description="Helical" evidence="10">
    <location>
        <begin position="341"/>
        <end position="360"/>
    </location>
</feature>
<feature type="transmembrane region" description="Helical" evidence="10">
    <location>
        <begin position="680"/>
        <end position="697"/>
    </location>
</feature>
<dbReference type="InterPro" id="IPR023214">
    <property type="entry name" value="HAD_sf"/>
</dbReference>
<dbReference type="SUPFAM" id="SSF81665">
    <property type="entry name" value="Calcium ATPase, transmembrane domain M"/>
    <property type="match status" value="1"/>
</dbReference>
<organism evidence="12">
    <name type="scientific">hydrothermal vent metagenome</name>
    <dbReference type="NCBI Taxonomy" id="652676"/>
    <lineage>
        <taxon>unclassified sequences</taxon>
        <taxon>metagenomes</taxon>
        <taxon>ecological metagenomes</taxon>
    </lineage>
</organism>
<dbReference type="InterPro" id="IPR027256">
    <property type="entry name" value="P-typ_ATPase_IB"/>
</dbReference>
<dbReference type="NCBIfam" id="TIGR01494">
    <property type="entry name" value="ATPase_P-type"/>
    <property type="match status" value="1"/>
</dbReference>
<dbReference type="PROSITE" id="PS00154">
    <property type="entry name" value="ATPASE_E1_E2"/>
    <property type="match status" value="1"/>
</dbReference>
<dbReference type="GO" id="GO:0016020">
    <property type="term" value="C:membrane"/>
    <property type="evidence" value="ECO:0007669"/>
    <property type="project" value="InterPro"/>
</dbReference>
<dbReference type="InterPro" id="IPR001757">
    <property type="entry name" value="P_typ_ATPase"/>
</dbReference>
<evidence type="ECO:0000256" key="3">
    <source>
        <dbReference type="ARBA" id="ARBA00022692"/>
    </source>
</evidence>
<dbReference type="Pfam" id="PF00403">
    <property type="entry name" value="HMA"/>
    <property type="match status" value="1"/>
</dbReference>
<dbReference type="Gene3D" id="2.70.150.10">
    <property type="entry name" value="Calcium-transporting ATPase, cytoplasmic transduction domain A"/>
    <property type="match status" value="1"/>
</dbReference>
<dbReference type="EMBL" id="UOGD01000269">
    <property type="protein sequence ID" value="VAX24196.1"/>
    <property type="molecule type" value="Genomic_DNA"/>
</dbReference>
<reference evidence="12" key="1">
    <citation type="submission" date="2018-06" db="EMBL/GenBank/DDBJ databases">
        <authorList>
            <person name="Zhirakovskaya E."/>
        </authorList>
    </citation>
    <scope>NUCLEOTIDE SEQUENCE</scope>
</reference>
<evidence type="ECO:0000256" key="7">
    <source>
        <dbReference type="ARBA" id="ARBA00022967"/>
    </source>
</evidence>
<dbReference type="InterPro" id="IPR023298">
    <property type="entry name" value="ATPase_P-typ_TM_dom_sf"/>
</dbReference>
<dbReference type="CDD" id="cd02094">
    <property type="entry name" value="P-type_ATPase_Cu-like"/>
    <property type="match status" value="1"/>
</dbReference>
<dbReference type="InterPro" id="IPR008250">
    <property type="entry name" value="ATPase_P-typ_transduc_dom_A_sf"/>
</dbReference>
<dbReference type="PANTHER" id="PTHR43520:SF8">
    <property type="entry name" value="P-TYPE CU(+) TRANSPORTER"/>
    <property type="match status" value="1"/>
</dbReference>
<dbReference type="FunFam" id="2.70.150.10:FF:000002">
    <property type="entry name" value="Copper-transporting ATPase 1, putative"/>
    <property type="match status" value="1"/>
</dbReference>
<keyword evidence="9 10" id="KW-0472">Membrane</keyword>
<dbReference type="SFLD" id="SFLDS00003">
    <property type="entry name" value="Haloacid_Dehalogenase"/>
    <property type="match status" value="1"/>
</dbReference>
<keyword evidence="12" id="KW-0378">Hydrolase</keyword>
<dbReference type="EC" id="3.6.3.4" evidence="12"/>
<dbReference type="PANTHER" id="PTHR43520">
    <property type="entry name" value="ATP7, ISOFORM B"/>
    <property type="match status" value="1"/>
</dbReference>
<keyword evidence="8 10" id="KW-1133">Transmembrane helix</keyword>
<dbReference type="Gene3D" id="3.30.70.100">
    <property type="match status" value="1"/>
</dbReference>
<feature type="domain" description="HMA" evidence="11">
    <location>
        <begin position="1"/>
        <end position="57"/>
    </location>
</feature>
<feature type="transmembrane region" description="Helical" evidence="10">
    <location>
        <begin position="703"/>
        <end position="721"/>
    </location>
</feature>
<dbReference type="GO" id="GO:0043682">
    <property type="term" value="F:P-type divalent copper transporter activity"/>
    <property type="evidence" value="ECO:0007669"/>
    <property type="project" value="TreeGrafter"/>
</dbReference>
<evidence type="ECO:0000256" key="6">
    <source>
        <dbReference type="ARBA" id="ARBA00022840"/>
    </source>
</evidence>
<dbReference type="SUPFAM" id="SSF56784">
    <property type="entry name" value="HAD-like"/>
    <property type="match status" value="1"/>
</dbReference>
<evidence type="ECO:0000256" key="4">
    <source>
        <dbReference type="ARBA" id="ARBA00022723"/>
    </source>
</evidence>
<keyword evidence="6" id="KW-0067">ATP-binding</keyword>
<dbReference type="InterPro" id="IPR018303">
    <property type="entry name" value="ATPase_P-typ_P_site"/>
</dbReference>
<dbReference type="GO" id="GO:0016887">
    <property type="term" value="F:ATP hydrolysis activity"/>
    <property type="evidence" value="ECO:0007669"/>
    <property type="project" value="InterPro"/>
</dbReference>
<evidence type="ECO:0000313" key="12">
    <source>
        <dbReference type="EMBL" id="VAX24196.1"/>
    </source>
</evidence>
<dbReference type="NCBIfam" id="TIGR01525">
    <property type="entry name" value="ATPase-IB_hvy"/>
    <property type="match status" value="1"/>
</dbReference>
<sequence length="728" mass="78988">MTCASCVTRVEKALSKLDGIENVSVNFANEKVTFESDNEVRLDEAKQAIEKHGYKLHTEVLQQEKKKPENTGRPDEYYEKIKKDLLFSILLTLPIFLISMFREFSWFTSVWHFNEDYTNKILLILTTPVIFVSGKRFYKVFWTNIKHFSFEMNSLVAIGTGAAYGYSTIATLFPDWIAVGNNLPHVYFETAAVIIVLITMGKLLEVRAKNKTNGAIKKLIELKPKEATILIDNVEKKVELESLKLGDLVVIKPGERIPADGIIDSGASVVDESMITGESIPVEKNVGSKIIGGTINKNGSFNYKITALGDNSVLGQIIKIVEEAQGSKAPIQKLADKVSSIFVPVVIITALLTFAAWIFFAEANNFNVALINFIAVLIIACPCALGLATPTAIMVGTGLGAQHGILIKSGESLEMAHKIDTIVLDKTGTITEGNPAVTDVITNGITEKELLSIAASIEKKSEHPIASAVVEYGEKLGVNFMEPESFQSYSGFGITAIVNGDMAALGNEKLMEQFSINLSAFSDKCNILSAEGKTVIFCAVNGELYGALAVEDPIKDTSAEAIIKMKNSGLKVFMLTGDNKRTAEAIARRIGVDDYFAEVLPHQKAEKVKELQEQGKTVAMVGDGINDSPALVTADLGIAIGTGTDIAIESSDITLVKGNLQSVVTAIELSRKTIRSIKQNLFWAFVYNSIGIPFAALGLLNPMIAALAMSLSSVSVISNSLRLKRVKL</sequence>
<dbReference type="SFLD" id="SFLDF00027">
    <property type="entry name" value="p-type_atpase"/>
    <property type="match status" value="1"/>
</dbReference>
<dbReference type="PROSITE" id="PS50846">
    <property type="entry name" value="HMA_2"/>
    <property type="match status" value="1"/>
</dbReference>
<dbReference type="SUPFAM" id="SSF81653">
    <property type="entry name" value="Calcium ATPase, transduction domain A"/>
    <property type="match status" value="1"/>
</dbReference>
<feature type="transmembrane region" description="Helical" evidence="10">
    <location>
        <begin position="185"/>
        <end position="204"/>
    </location>
</feature>
<evidence type="ECO:0000256" key="1">
    <source>
        <dbReference type="ARBA" id="ARBA00004127"/>
    </source>
</evidence>
<comment type="subcellular location">
    <subcellularLocation>
        <location evidence="1">Endomembrane system</location>
        <topology evidence="1">Multi-pass membrane protein</topology>
    </subcellularLocation>
</comment>
<feature type="transmembrane region" description="Helical" evidence="10">
    <location>
        <begin position="85"/>
        <end position="101"/>
    </location>
</feature>
<name>A0A3B1C126_9ZZZZ</name>
<dbReference type="InterPro" id="IPR023299">
    <property type="entry name" value="ATPase_P-typ_cyto_dom_N"/>
</dbReference>
<keyword evidence="7" id="KW-1278">Translocase</keyword>
<evidence type="ECO:0000256" key="9">
    <source>
        <dbReference type="ARBA" id="ARBA00023136"/>
    </source>
</evidence>
<dbReference type="GO" id="GO:0055070">
    <property type="term" value="P:copper ion homeostasis"/>
    <property type="evidence" value="ECO:0007669"/>
    <property type="project" value="TreeGrafter"/>
</dbReference>
<dbReference type="InterPro" id="IPR059000">
    <property type="entry name" value="ATPase_P-type_domA"/>
</dbReference>
<dbReference type="GO" id="GO:0012505">
    <property type="term" value="C:endomembrane system"/>
    <property type="evidence" value="ECO:0007669"/>
    <property type="project" value="UniProtKB-SubCell"/>
</dbReference>
<proteinExistence type="inferred from homology"/>
<dbReference type="InterPro" id="IPR036412">
    <property type="entry name" value="HAD-like_sf"/>
</dbReference>
<dbReference type="GO" id="GO:0005507">
    <property type="term" value="F:copper ion binding"/>
    <property type="evidence" value="ECO:0007669"/>
    <property type="project" value="TreeGrafter"/>
</dbReference>
<dbReference type="CDD" id="cd00371">
    <property type="entry name" value="HMA"/>
    <property type="match status" value="1"/>
</dbReference>
<feature type="transmembrane region" description="Helical" evidence="10">
    <location>
        <begin position="121"/>
        <end position="138"/>
    </location>
</feature>
<dbReference type="InterPro" id="IPR044492">
    <property type="entry name" value="P_typ_ATPase_HD_dom"/>
</dbReference>
<dbReference type="SUPFAM" id="SSF55008">
    <property type="entry name" value="HMA, heavy metal-associated domain"/>
    <property type="match status" value="1"/>
</dbReference>
<dbReference type="InterPro" id="IPR006121">
    <property type="entry name" value="HMA_dom"/>
</dbReference>
<comment type="similarity">
    <text evidence="2">Belongs to the cation transport ATPase (P-type) (TC 3.A.3) family. Type IB subfamily.</text>
</comment>
<evidence type="ECO:0000256" key="5">
    <source>
        <dbReference type="ARBA" id="ARBA00022741"/>
    </source>
</evidence>
<evidence type="ECO:0000259" key="11">
    <source>
        <dbReference type="PROSITE" id="PS50846"/>
    </source>
</evidence>
<dbReference type="InterPro" id="IPR036163">
    <property type="entry name" value="HMA_dom_sf"/>
</dbReference>
<dbReference type="Pfam" id="PF00702">
    <property type="entry name" value="Hydrolase"/>
    <property type="match status" value="1"/>
</dbReference>
<dbReference type="PRINTS" id="PR00119">
    <property type="entry name" value="CATATPASE"/>
</dbReference>
<feature type="transmembrane region" description="Helical" evidence="10">
    <location>
        <begin position="150"/>
        <end position="173"/>
    </location>
</feature>